<accession>A0ABT7X546</accession>
<evidence type="ECO:0000259" key="4">
    <source>
        <dbReference type="PROSITE" id="PS50901"/>
    </source>
</evidence>
<dbReference type="RefSeq" id="WP_301639369.1">
    <property type="nucleotide sequence ID" value="NZ_JAUEII010000010.1"/>
</dbReference>
<keyword evidence="1 3" id="KW-0547">Nucleotide-binding</keyword>
<dbReference type="PANTHER" id="PTHR22683:SF41">
    <property type="entry name" value="DNA TRANSLOCASE FTSK"/>
    <property type="match status" value="1"/>
</dbReference>
<evidence type="ECO:0000313" key="5">
    <source>
        <dbReference type="EMBL" id="MDN0049038.1"/>
    </source>
</evidence>
<organism evidence="5 6">
    <name type="scientific">Bacteroides gallinaceum</name>
    <dbReference type="NCBI Taxonomy" id="1462571"/>
    <lineage>
        <taxon>Bacteria</taxon>
        <taxon>Pseudomonadati</taxon>
        <taxon>Bacteroidota</taxon>
        <taxon>Bacteroidia</taxon>
        <taxon>Bacteroidales</taxon>
        <taxon>Bacteroidaceae</taxon>
        <taxon>Bacteroides</taxon>
    </lineage>
</organism>
<dbReference type="PANTHER" id="PTHR22683">
    <property type="entry name" value="SPORULATION PROTEIN RELATED"/>
    <property type="match status" value="1"/>
</dbReference>
<dbReference type="InterPro" id="IPR002543">
    <property type="entry name" value="FtsK_dom"/>
</dbReference>
<feature type="domain" description="FtsK" evidence="4">
    <location>
        <begin position="41"/>
        <end position="245"/>
    </location>
</feature>
<dbReference type="Proteomes" id="UP001167871">
    <property type="component" value="Unassembled WGS sequence"/>
</dbReference>
<evidence type="ECO:0000256" key="1">
    <source>
        <dbReference type="ARBA" id="ARBA00022741"/>
    </source>
</evidence>
<feature type="binding site" evidence="3">
    <location>
        <begin position="58"/>
        <end position="65"/>
    </location>
    <ligand>
        <name>ATP</name>
        <dbReference type="ChEBI" id="CHEBI:30616"/>
    </ligand>
</feature>
<sequence length="305" mass="34323">MAIEMENPTPSTLLLKDVIGSDSLKNDTMDLPCTIGKTIDGEVLMFDLAKMPHLLIGGATGQGKTTCLHNIIMSLLFKKLPHELKFVLIDPKGTEFEIYAPLADSFLMKIPKCEHPIITDVNDAILALNDLCELMDKRFDLLKRANVKNINEYNEKITSNLLDYADCHQYMSYIVVVNDEYADFIMTSGEDIEMPLVRLAQLAHSVGIHLVITTQRLTYNIITGIIRATFPTSIAFRVTTESESKVIIQNPDACKLLGKGDMLFAKGDMLFAYISELTRIQCAFVDEKEINRVIKFIVQQEINQK</sequence>
<name>A0ABT7X546_9BACE</name>
<dbReference type="PROSITE" id="PS50901">
    <property type="entry name" value="FTSK"/>
    <property type="match status" value="1"/>
</dbReference>
<protein>
    <submittedName>
        <fullName evidence="5">FtsK/SpoIIIE domain-containing protein</fullName>
    </submittedName>
</protein>
<comment type="caution">
    <text evidence="5">The sequence shown here is derived from an EMBL/GenBank/DDBJ whole genome shotgun (WGS) entry which is preliminary data.</text>
</comment>
<evidence type="ECO:0000256" key="3">
    <source>
        <dbReference type="PROSITE-ProRule" id="PRU00289"/>
    </source>
</evidence>
<keyword evidence="6" id="KW-1185">Reference proteome</keyword>
<gene>
    <name evidence="5" type="ORF">QVO10_06500</name>
</gene>
<dbReference type="InterPro" id="IPR027417">
    <property type="entry name" value="P-loop_NTPase"/>
</dbReference>
<evidence type="ECO:0000313" key="6">
    <source>
        <dbReference type="Proteomes" id="UP001167871"/>
    </source>
</evidence>
<dbReference type="SUPFAM" id="SSF52540">
    <property type="entry name" value="P-loop containing nucleoside triphosphate hydrolases"/>
    <property type="match status" value="1"/>
</dbReference>
<dbReference type="Gene3D" id="3.40.50.300">
    <property type="entry name" value="P-loop containing nucleotide triphosphate hydrolases"/>
    <property type="match status" value="1"/>
</dbReference>
<dbReference type="InterPro" id="IPR050206">
    <property type="entry name" value="FtsK/SpoIIIE/SftA"/>
</dbReference>
<evidence type="ECO:0000256" key="2">
    <source>
        <dbReference type="ARBA" id="ARBA00022840"/>
    </source>
</evidence>
<reference evidence="5" key="1">
    <citation type="submission" date="2023-06" db="EMBL/GenBank/DDBJ databases">
        <authorList>
            <person name="Zeman M."/>
            <person name="Kubasova T."/>
            <person name="Jahodarova E."/>
            <person name="Nykrynova M."/>
            <person name="Rychlik I."/>
        </authorList>
    </citation>
    <scope>NUCLEOTIDE SEQUENCE</scope>
    <source>
        <strain evidence="5">84_SSukc20</strain>
    </source>
</reference>
<reference evidence="5" key="2">
    <citation type="submission" date="2024-05" db="EMBL/GenBank/DDBJ databases">
        <title>Identification and characterization of horizontal gene transfer across gut microbiota members of farm animals based on homology search.</title>
        <authorList>
            <person name="Schwarzerova J."/>
            <person name="Nykrynova M."/>
            <person name="Jureckova K."/>
            <person name="Cejkova D."/>
            <person name="Rychlik I."/>
        </authorList>
    </citation>
    <scope>NUCLEOTIDE SEQUENCE</scope>
    <source>
        <strain evidence="5">84_SSukc20</strain>
    </source>
</reference>
<proteinExistence type="predicted"/>
<dbReference type="EMBL" id="JAUEII010000010">
    <property type="protein sequence ID" value="MDN0049038.1"/>
    <property type="molecule type" value="Genomic_DNA"/>
</dbReference>
<dbReference type="Pfam" id="PF01580">
    <property type="entry name" value="FtsK_SpoIIIE"/>
    <property type="match status" value="1"/>
</dbReference>
<keyword evidence="2 3" id="KW-0067">ATP-binding</keyword>